<evidence type="ECO:0000256" key="7">
    <source>
        <dbReference type="ARBA" id="ARBA00022553"/>
    </source>
</evidence>
<feature type="non-terminal residue" evidence="20">
    <location>
        <position position="1"/>
    </location>
</feature>
<evidence type="ECO:0000256" key="9">
    <source>
        <dbReference type="ARBA" id="ARBA00022741"/>
    </source>
</evidence>
<dbReference type="EMBL" id="DVOS01000021">
    <property type="protein sequence ID" value="HIV22619.1"/>
    <property type="molecule type" value="Genomic_DNA"/>
</dbReference>
<keyword evidence="10" id="KW-0418">Kinase</keyword>
<dbReference type="InterPro" id="IPR011006">
    <property type="entry name" value="CheY-like_superfamily"/>
</dbReference>
<protein>
    <recommendedName>
        <fullName evidence="5">Stage 0 sporulation protein A homolog</fullName>
        <ecNumber evidence="4">2.7.13.3</ecNumber>
    </recommendedName>
</protein>
<evidence type="ECO:0000256" key="10">
    <source>
        <dbReference type="ARBA" id="ARBA00022777"/>
    </source>
</evidence>
<dbReference type="EC" id="2.7.13.3" evidence="4"/>
<evidence type="ECO:0000256" key="17">
    <source>
        <dbReference type="SAM" id="Phobius"/>
    </source>
</evidence>
<accession>A0A9D1NXF8</accession>
<dbReference type="Gene3D" id="3.30.565.10">
    <property type="entry name" value="Histidine kinase-like ATPase, C-terminal domain"/>
    <property type="match status" value="1"/>
</dbReference>
<evidence type="ECO:0000256" key="5">
    <source>
        <dbReference type="ARBA" id="ARBA00018672"/>
    </source>
</evidence>
<dbReference type="SUPFAM" id="SSF52172">
    <property type="entry name" value="CheY-like"/>
    <property type="match status" value="1"/>
</dbReference>
<dbReference type="CDD" id="cd17546">
    <property type="entry name" value="REC_hyHK_CKI1_RcsC-like"/>
    <property type="match status" value="1"/>
</dbReference>
<keyword evidence="17" id="KW-0812">Transmembrane</keyword>
<keyword evidence="12" id="KW-0902">Two-component regulatory system</keyword>
<name>A0A9D1NXF8_9FIRM</name>
<dbReference type="SUPFAM" id="SSF47384">
    <property type="entry name" value="Homodimeric domain of signal transducing histidine kinase"/>
    <property type="match status" value="1"/>
</dbReference>
<comment type="function">
    <text evidence="14">May play the central regulatory role in sporulation. It may be an element of the effector pathway responsible for the activation of sporulation genes in response to nutritional stress. Spo0A may act in concert with spo0H (a sigma factor) to control the expression of some genes that are critical to the sporulation process.</text>
</comment>
<dbReference type="PROSITE" id="PS50109">
    <property type="entry name" value="HIS_KIN"/>
    <property type="match status" value="1"/>
</dbReference>
<dbReference type="PANTHER" id="PTHR43047:SF66">
    <property type="entry name" value="HISKA"/>
    <property type="match status" value="1"/>
</dbReference>
<feature type="transmembrane region" description="Helical" evidence="17">
    <location>
        <begin position="109"/>
        <end position="130"/>
    </location>
</feature>
<keyword evidence="7 15" id="KW-0597">Phosphoprotein</keyword>
<feature type="transmembrane region" description="Helical" evidence="17">
    <location>
        <begin position="136"/>
        <end position="157"/>
    </location>
</feature>
<keyword evidence="17" id="KW-1133">Transmembrane helix</keyword>
<keyword evidence="8" id="KW-0808">Transferase</keyword>
<dbReference type="SMART" id="SM00448">
    <property type="entry name" value="REC"/>
    <property type="match status" value="1"/>
</dbReference>
<evidence type="ECO:0000313" key="21">
    <source>
        <dbReference type="Proteomes" id="UP000886889"/>
    </source>
</evidence>
<dbReference type="Pfam" id="PF02518">
    <property type="entry name" value="HATPase_c"/>
    <property type="match status" value="1"/>
</dbReference>
<evidence type="ECO:0000256" key="15">
    <source>
        <dbReference type="PROSITE-ProRule" id="PRU00169"/>
    </source>
</evidence>
<proteinExistence type="predicted"/>
<dbReference type="PANTHER" id="PTHR43047">
    <property type="entry name" value="TWO-COMPONENT HISTIDINE PROTEIN KINASE"/>
    <property type="match status" value="1"/>
</dbReference>
<comment type="catalytic activity">
    <reaction evidence="1">
        <text>ATP + protein L-histidine = ADP + protein N-phospho-L-histidine.</text>
        <dbReference type="EC" id="2.7.13.3"/>
    </reaction>
</comment>
<evidence type="ECO:0000256" key="6">
    <source>
        <dbReference type="ARBA" id="ARBA00022475"/>
    </source>
</evidence>
<dbReference type="GO" id="GO:0045121">
    <property type="term" value="C:membrane raft"/>
    <property type="evidence" value="ECO:0007669"/>
    <property type="project" value="UniProtKB-SubCell"/>
</dbReference>
<dbReference type="Proteomes" id="UP000886889">
    <property type="component" value="Unassembled WGS sequence"/>
</dbReference>
<gene>
    <name evidence="20" type="ORF">IAC80_01635</name>
</gene>
<dbReference type="PRINTS" id="PR00344">
    <property type="entry name" value="BCTRLSENSOR"/>
</dbReference>
<dbReference type="GO" id="GO:0005524">
    <property type="term" value="F:ATP binding"/>
    <property type="evidence" value="ECO:0007669"/>
    <property type="project" value="UniProtKB-KW"/>
</dbReference>
<keyword evidence="6" id="KW-1003">Cell membrane</keyword>
<evidence type="ECO:0000256" key="4">
    <source>
        <dbReference type="ARBA" id="ARBA00012438"/>
    </source>
</evidence>
<dbReference type="FunFam" id="1.10.287.130:FF:000001">
    <property type="entry name" value="Two-component sensor histidine kinase"/>
    <property type="match status" value="1"/>
</dbReference>
<reference evidence="20" key="2">
    <citation type="journal article" date="2021" name="PeerJ">
        <title>Extensive microbial diversity within the chicken gut microbiome revealed by metagenomics and culture.</title>
        <authorList>
            <person name="Gilroy R."/>
            <person name="Ravi A."/>
            <person name="Getino M."/>
            <person name="Pursley I."/>
            <person name="Horton D.L."/>
            <person name="Alikhan N.F."/>
            <person name="Baker D."/>
            <person name="Gharbi K."/>
            <person name="Hall N."/>
            <person name="Watson M."/>
            <person name="Adriaenssens E.M."/>
            <person name="Foster-Nyarko E."/>
            <person name="Jarju S."/>
            <person name="Secka A."/>
            <person name="Antonio M."/>
            <person name="Oren A."/>
            <person name="Chaudhuri R.R."/>
            <person name="La Ragione R."/>
            <person name="Hildebrand F."/>
            <person name="Pallen M.J."/>
        </authorList>
    </citation>
    <scope>NUCLEOTIDE SEQUENCE</scope>
    <source>
        <strain evidence="20">ChiBcec6-7307</strain>
    </source>
</reference>
<dbReference type="Pfam" id="PF00072">
    <property type="entry name" value="Response_reg"/>
    <property type="match status" value="1"/>
</dbReference>
<dbReference type="InterPro" id="IPR036097">
    <property type="entry name" value="HisK_dim/P_sf"/>
</dbReference>
<dbReference type="Gene3D" id="1.10.287.130">
    <property type="match status" value="1"/>
</dbReference>
<dbReference type="SUPFAM" id="SSF55874">
    <property type="entry name" value="ATPase domain of HSP90 chaperone/DNA topoisomerase II/histidine kinase"/>
    <property type="match status" value="1"/>
</dbReference>
<dbReference type="GO" id="GO:0005886">
    <property type="term" value="C:plasma membrane"/>
    <property type="evidence" value="ECO:0007669"/>
    <property type="project" value="UniProtKB-SubCell"/>
</dbReference>
<keyword evidence="9" id="KW-0547">Nucleotide-binding</keyword>
<evidence type="ECO:0000256" key="11">
    <source>
        <dbReference type="ARBA" id="ARBA00022840"/>
    </source>
</evidence>
<evidence type="ECO:0000256" key="16">
    <source>
        <dbReference type="SAM" id="Coils"/>
    </source>
</evidence>
<reference evidence="20" key="1">
    <citation type="submission" date="2020-10" db="EMBL/GenBank/DDBJ databases">
        <authorList>
            <person name="Gilroy R."/>
        </authorList>
    </citation>
    <scope>NUCLEOTIDE SEQUENCE</scope>
    <source>
        <strain evidence="20">ChiBcec6-7307</strain>
    </source>
</reference>
<evidence type="ECO:0000256" key="14">
    <source>
        <dbReference type="ARBA" id="ARBA00024867"/>
    </source>
</evidence>
<dbReference type="InterPro" id="IPR005467">
    <property type="entry name" value="His_kinase_dom"/>
</dbReference>
<dbReference type="InterPro" id="IPR003661">
    <property type="entry name" value="HisK_dim/P_dom"/>
</dbReference>
<feature type="domain" description="Histidine kinase" evidence="18">
    <location>
        <begin position="322"/>
        <end position="543"/>
    </location>
</feature>
<dbReference type="FunFam" id="3.30.565.10:FF:000023">
    <property type="entry name" value="PAS domain-containing sensor histidine kinase"/>
    <property type="match status" value="1"/>
</dbReference>
<dbReference type="InterPro" id="IPR001789">
    <property type="entry name" value="Sig_transdc_resp-reg_receiver"/>
</dbReference>
<feature type="modified residue" description="4-aspartylphosphate" evidence="15">
    <location>
        <position position="619"/>
    </location>
</feature>
<keyword evidence="13 17" id="KW-0472">Membrane</keyword>
<dbReference type="CDD" id="cd00082">
    <property type="entry name" value="HisKA"/>
    <property type="match status" value="1"/>
</dbReference>
<dbReference type="PROSITE" id="PS50110">
    <property type="entry name" value="RESPONSE_REGULATORY"/>
    <property type="match status" value="1"/>
</dbReference>
<evidence type="ECO:0000256" key="13">
    <source>
        <dbReference type="ARBA" id="ARBA00023136"/>
    </source>
</evidence>
<evidence type="ECO:0000256" key="12">
    <source>
        <dbReference type="ARBA" id="ARBA00023012"/>
    </source>
</evidence>
<dbReference type="SMART" id="SM00388">
    <property type="entry name" value="HisKA"/>
    <property type="match status" value="1"/>
</dbReference>
<evidence type="ECO:0000256" key="8">
    <source>
        <dbReference type="ARBA" id="ARBA00022679"/>
    </source>
</evidence>
<feature type="coiled-coil region" evidence="16">
    <location>
        <begin position="285"/>
        <end position="312"/>
    </location>
</feature>
<dbReference type="GO" id="GO:0000155">
    <property type="term" value="F:phosphorelay sensor kinase activity"/>
    <property type="evidence" value="ECO:0007669"/>
    <property type="project" value="InterPro"/>
</dbReference>
<dbReference type="InterPro" id="IPR004358">
    <property type="entry name" value="Sig_transdc_His_kin-like_C"/>
</dbReference>
<keyword evidence="16" id="KW-0175">Coiled coil</keyword>
<dbReference type="CDD" id="cd18774">
    <property type="entry name" value="PDC2_HK_sensor"/>
    <property type="match status" value="1"/>
</dbReference>
<sequence>TIFTDMYPDAVSGEPVVTASRKCRNSENMLVFDIFPENFRFQTDPPDIDQGLSFFLCDSQGDLLYYQTDMQAAQEEVQDYIWDLMEEIRAGTQAEYNDYFIDRDGQKRAAYYAVMENGWMTIITVPYSVILHDLTGFTLVLVLIFGVCLAALVVMTWKDIKSRARIARTDETVRVLGNSYYALYRINFGDNTYEMIKGSDYMRQRVPQKGNYEDLLQAMSEVIAPDTYDDYMSSFSRENIRALVSRRVRDFGGDFQRRFGDEYRWVSVRVLFDESLAPEEVVLCYREVDQEKQSQMRERKLLEDALEVAKKNEDAKQSFFRNMSHDMRTPLNAIIGLTQLGKKKFEKQEEVQNYLGRIENSSRQLLNLINDILDMSRMEQGKVVLNHEQFDLSQCISQCLDMFRVHAIQEHKQLKEEMHIENRQVLGDSFRLTQVMNNLLSNAFKFTSEGGSVSVEVTQIDRGEFSKYKIVVKDTGVGMSEEFLPHLFEPYAREVRFSARQTVGTGLGMPITKNLITQMNGEIQVDSQLGKGTVFTVVIPFQTAPEEENETEKSQGKGREFQLKGRHILLAEDNEINMEITTEMLTMNGVQVTQAWNGKEAVECFKKSEPYSFDAILMDMQMPEMDGCEAARRIRSMRRPDAQDIPILAVTANAFAEDIAATTAAGMNAHVSKPIDFKLLCRTLEQCLG</sequence>
<evidence type="ECO:0000259" key="19">
    <source>
        <dbReference type="PROSITE" id="PS50110"/>
    </source>
</evidence>
<evidence type="ECO:0000256" key="1">
    <source>
        <dbReference type="ARBA" id="ARBA00000085"/>
    </source>
</evidence>
<keyword evidence="11" id="KW-0067">ATP-binding</keyword>
<comment type="subcellular location">
    <subcellularLocation>
        <location evidence="2">Cell membrane</location>
    </subcellularLocation>
    <subcellularLocation>
        <location evidence="3">Membrane raft</location>
        <topology evidence="3">Multi-pass membrane protein</topology>
    </subcellularLocation>
</comment>
<dbReference type="InterPro" id="IPR003594">
    <property type="entry name" value="HATPase_dom"/>
</dbReference>
<dbReference type="SMART" id="SM00387">
    <property type="entry name" value="HATPase_c"/>
    <property type="match status" value="1"/>
</dbReference>
<organism evidence="20 21">
    <name type="scientific">Candidatus Merdiplasma excrementigallinarum</name>
    <dbReference type="NCBI Taxonomy" id="2840864"/>
    <lineage>
        <taxon>Bacteria</taxon>
        <taxon>Bacillati</taxon>
        <taxon>Bacillota</taxon>
        <taxon>Clostridia</taxon>
        <taxon>Lachnospirales</taxon>
        <taxon>Lachnospiraceae</taxon>
        <taxon>Lachnospiraceae incertae sedis</taxon>
        <taxon>Candidatus Merdiplasma</taxon>
    </lineage>
</organism>
<evidence type="ECO:0000313" key="20">
    <source>
        <dbReference type="EMBL" id="HIV22619.1"/>
    </source>
</evidence>
<comment type="caution">
    <text evidence="20">The sequence shown here is derived from an EMBL/GenBank/DDBJ whole genome shotgun (WGS) entry which is preliminary data.</text>
</comment>
<evidence type="ECO:0000259" key="18">
    <source>
        <dbReference type="PROSITE" id="PS50109"/>
    </source>
</evidence>
<dbReference type="Pfam" id="PF00512">
    <property type="entry name" value="HisKA"/>
    <property type="match status" value="1"/>
</dbReference>
<feature type="domain" description="Response regulatory" evidence="19">
    <location>
        <begin position="567"/>
        <end position="688"/>
    </location>
</feature>
<dbReference type="Gene3D" id="3.40.50.2300">
    <property type="match status" value="1"/>
</dbReference>
<dbReference type="GO" id="GO:0009927">
    <property type="term" value="F:histidine phosphotransfer kinase activity"/>
    <property type="evidence" value="ECO:0007669"/>
    <property type="project" value="TreeGrafter"/>
</dbReference>
<dbReference type="InterPro" id="IPR036890">
    <property type="entry name" value="HATPase_C_sf"/>
</dbReference>
<evidence type="ECO:0000256" key="2">
    <source>
        <dbReference type="ARBA" id="ARBA00004236"/>
    </source>
</evidence>
<dbReference type="AlphaFoldDB" id="A0A9D1NXF8"/>
<evidence type="ECO:0000256" key="3">
    <source>
        <dbReference type="ARBA" id="ARBA00004314"/>
    </source>
</evidence>